<proteinExistence type="predicted"/>
<accession>A0A645EXY2</accession>
<dbReference type="AlphaFoldDB" id="A0A645EXY2"/>
<organism evidence="1">
    <name type="scientific">bioreactor metagenome</name>
    <dbReference type="NCBI Taxonomy" id="1076179"/>
    <lineage>
        <taxon>unclassified sequences</taxon>
        <taxon>metagenomes</taxon>
        <taxon>ecological metagenomes</taxon>
    </lineage>
</organism>
<reference evidence="1" key="1">
    <citation type="submission" date="2019-08" db="EMBL/GenBank/DDBJ databases">
        <authorList>
            <person name="Kucharzyk K."/>
            <person name="Murdoch R.W."/>
            <person name="Higgins S."/>
            <person name="Loffler F."/>
        </authorList>
    </citation>
    <scope>NUCLEOTIDE SEQUENCE</scope>
</reference>
<name>A0A645EXY2_9ZZZZ</name>
<protein>
    <submittedName>
        <fullName evidence="1">Uncharacterized protein</fullName>
    </submittedName>
</protein>
<evidence type="ECO:0000313" key="1">
    <source>
        <dbReference type="EMBL" id="MPN06905.1"/>
    </source>
</evidence>
<comment type="caution">
    <text evidence="1">The sequence shown here is derived from an EMBL/GenBank/DDBJ whole genome shotgun (WGS) entry which is preliminary data.</text>
</comment>
<sequence>MAIFVASKELHPCAMLANGPPCTKAAVFSVVCTKLGCNASLSSTVMAPATPKSFTVKGLLSYVKPKMMFSMRRRRSCTSFDKQRIAMISDAGVMSKPDSWVMPLLLGPKPTTMLRSERSFTSSTLRHKISFSPKPFDWFWYR</sequence>
<gene>
    <name evidence="1" type="ORF">SDC9_154162</name>
</gene>
<dbReference type="EMBL" id="VSSQ01052851">
    <property type="protein sequence ID" value="MPN06905.1"/>
    <property type="molecule type" value="Genomic_DNA"/>
</dbReference>